<evidence type="ECO:0000313" key="3">
    <source>
        <dbReference type="Proteomes" id="UP001497444"/>
    </source>
</evidence>
<proteinExistence type="predicted"/>
<gene>
    <name evidence="2" type="ORF">CSSPJE1EN1_LOCUS703</name>
</gene>
<feature type="region of interest" description="Disordered" evidence="1">
    <location>
        <begin position="1"/>
        <end position="20"/>
    </location>
</feature>
<dbReference type="EMBL" id="OZ020096">
    <property type="protein sequence ID" value="CAK9255225.1"/>
    <property type="molecule type" value="Genomic_DNA"/>
</dbReference>
<evidence type="ECO:0000313" key="2">
    <source>
        <dbReference type="EMBL" id="CAK9255225.1"/>
    </source>
</evidence>
<name>A0ABP0VQ62_9BRYO</name>
<protein>
    <submittedName>
        <fullName evidence="2">Uncharacterized protein</fullName>
    </submittedName>
</protein>
<evidence type="ECO:0000256" key="1">
    <source>
        <dbReference type="SAM" id="MobiDB-lite"/>
    </source>
</evidence>
<sequence>MASMENPNTNANKVRGGSILIVEDRDARIKKEQLQLSKSPSPVQESPPSSPPSRERSPSVYAIKQFTPETALDAQTRIKQWSDRKVDAPVPPNL</sequence>
<keyword evidence="3" id="KW-1185">Reference proteome</keyword>
<reference evidence="2 3" key="1">
    <citation type="submission" date="2024-02" db="EMBL/GenBank/DDBJ databases">
        <authorList>
            <consortium name="ELIXIR-Norway"/>
            <consortium name="Elixir Norway"/>
        </authorList>
    </citation>
    <scope>NUCLEOTIDE SEQUENCE [LARGE SCALE GENOMIC DNA]</scope>
</reference>
<organism evidence="2 3">
    <name type="scientific">Sphagnum jensenii</name>
    <dbReference type="NCBI Taxonomy" id="128206"/>
    <lineage>
        <taxon>Eukaryota</taxon>
        <taxon>Viridiplantae</taxon>
        <taxon>Streptophyta</taxon>
        <taxon>Embryophyta</taxon>
        <taxon>Bryophyta</taxon>
        <taxon>Sphagnophytina</taxon>
        <taxon>Sphagnopsida</taxon>
        <taxon>Sphagnales</taxon>
        <taxon>Sphagnaceae</taxon>
        <taxon>Sphagnum</taxon>
    </lineage>
</organism>
<feature type="region of interest" description="Disordered" evidence="1">
    <location>
        <begin position="30"/>
        <end position="59"/>
    </location>
</feature>
<accession>A0ABP0VQ62</accession>
<feature type="compositionally biased region" description="Polar residues" evidence="1">
    <location>
        <begin position="1"/>
        <end position="12"/>
    </location>
</feature>
<dbReference type="Proteomes" id="UP001497444">
    <property type="component" value="Chromosome 1"/>
</dbReference>